<feature type="transmembrane region" description="Helical" evidence="1">
    <location>
        <begin position="23"/>
        <end position="43"/>
    </location>
</feature>
<feature type="transmembrane region" description="Helical" evidence="1">
    <location>
        <begin position="443"/>
        <end position="469"/>
    </location>
</feature>
<feature type="domain" description="TraG N-terminal Proteobacteria" evidence="2">
    <location>
        <begin position="10"/>
        <end position="484"/>
    </location>
</feature>
<keyword evidence="1" id="KW-0472">Membrane</keyword>
<dbReference type="OrthoDB" id="5645662at2"/>
<evidence type="ECO:0000313" key="3">
    <source>
        <dbReference type="EMBL" id="RUS67734.1"/>
    </source>
</evidence>
<comment type="caution">
    <text evidence="3">The sequence shown here is derived from an EMBL/GenBank/DDBJ whole genome shotgun (WGS) entry which is preliminary data.</text>
</comment>
<gene>
    <name evidence="3" type="ORF">CUZ56_00211</name>
</gene>
<reference evidence="3 4" key="1">
    <citation type="submission" date="2018-01" db="EMBL/GenBank/DDBJ databases">
        <title>Saezia sanguinis gen. nov., sp. nov., in the order Burkholderiales isolated from human blood.</title>
        <authorList>
            <person name="Medina-Pascual M.J."/>
            <person name="Valdezate S."/>
            <person name="Monzon S."/>
            <person name="Cuesta I."/>
            <person name="Carrasco G."/>
            <person name="Villalon P."/>
            <person name="Saez-Nieto J.A."/>
        </authorList>
    </citation>
    <scope>NUCLEOTIDE SEQUENCE [LARGE SCALE GENOMIC DNA]</scope>
    <source>
        <strain evidence="3 4">CNM695-12</strain>
    </source>
</reference>
<feature type="transmembrane region" description="Helical" evidence="1">
    <location>
        <begin position="389"/>
        <end position="406"/>
    </location>
</feature>
<organism evidence="3 4">
    <name type="scientific">Saezia sanguinis</name>
    <dbReference type="NCBI Taxonomy" id="1965230"/>
    <lineage>
        <taxon>Bacteria</taxon>
        <taxon>Pseudomonadati</taxon>
        <taxon>Pseudomonadota</taxon>
        <taxon>Betaproteobacteria</taxon>
        <taxon>Burkholderiales</taxon>
        <taxon>Saeziaceae</taxon>
        <taxon>Saezia</taxon>
    </lineage>
</organism>
<keyword evidence="1" id="KW-1133">Transmembrane helix</keyword>
<proteinExistence type="predicted"/>
<keyword evidence="4" id="KW-1185">Reference proteome</keyword>
<sequence length="513" mass="56422">MTLYTGDYLEYYLTLVAWVINNGVWNILVASGIFAIPFIAIIIQEWLKARGEGVDEGNKGALSAIRIENRVWVAIVVLLFAGVPMITIDLSSIKYDEGRAKQCQVSIPKPEETRWDTVFTTINNQSAKVPIWWFFVHSLSRAVTGASVASIPCGTDLRQMRMEINDTRINDPVLAQEVADFTNDCYAPSRAKLFMSRPELGAKQMNDVSWIGSQYFVGTPGFYDSFRSKTPRVDWPYDSTRDAGLAQVASGGGYPTCTQWWLDSSKGLRARLIAQVDPSLISRFGHWIGFLSQDEVNDELIRVVASPRQQNMNRGAVYTDYGGQVGGSLTNGVTRWGSNLGTAVTSFGYFPAMDNLRRSLPMVLSFLKMALVICIPMLLVFGVYELKNVITVTCVQFALFFVDFWFQLARWIDSTILDALYGGESPHSNLNPLMGFDNGMSDALLNFVMGSMFLVLPTMWITALSWIGITAGNIAGNLGNGTRSSTDAGAKAGDLASKAGGEFKSGFDAGLKS</sequence>
<dbReference type="EMBL" id="PQSP01000001">
    <property type="protein sequence ID" value="RUS67734.1"/>
    <property type="molecule type" value="Genomic_DNA"/>
</dbReference>
<keyword evidence="1" id="KW-0812">Transmembrane</keyword>
<feature type="transmembrane region" description="Helical" evidence="1">
    <location>
        <begin position="71"/>
        <end position="88"/>
    </location>
</feature>
<accession>A0A433SGF7</accession>
<dbReference type="AlphaFoldDB" id="A0A433SGF7"/>
<dbReference type="Pfam" id="PF07916">
    <property type="entry name" value="TraG_N"/>
    <property type="match status" value="1"/>
</dbReference>
<evidence type="ECO:0000313" key="4">
    <source>
        <dbReference type="Proteomes" id="UP000286947"/>
    </source>
</evidence>
<feature type="transmembrane region" description="Helical" evidence="1">
    <location>
        <begin position="363"/>
        <end position="383"/>
    </location>
</feature>
<name>A0A433SGF7_9BURK</name>
<evidence type="ECO:0000256" key="1">
    <source>
        <dbReference type="SAM" id="Phobius"/>
    </source>
</evidence>
<dbReference type="RefSeq" id="WP_126977359.1">
    <property type="nucleotide sequence ID" value="NZ_PQSP01000001.1"/>
</dbReference>
<dbReference type="Proteomes" id="UP000286947">
    <property type="component" value="Unassembled WGS sequence"/>
</dbReference>
<evidence type="ECO:0000259" key="2">
    <source>
        <dbReference type="Pfam" id="PF07916"/>
    </source>
</evidence>
<dbReference type="InterPro" id="IPR012931">
    <property type="entry name" value="TraG_N_Proteobacteria"/>
</dbReference>
<protein>
    <recommendedName>
        <fullName evidence="2">TraG N-terminal Proteobacteria domain-containing protein</fullName>
    </recommendedName>
</protein>